<evidence type="ECO:0000313" key="4">
    <source>
        <dbReference type="EMBL" id="MBF9195663.1"/>
    </source>
</evidence>
<comment type="caution">
    <text evidence="4">The sequence shown here is derived from an EMBL/GenBank/DDBJ whole genome shotgun (WGS) entry which is preliminary data.</text>
</comment>
<feature type="domain" description="Thioesterase" evidence="3">
    <location>
        <begin position="74"/>
        <end position="151"/>
    </location>
</feature>
<evidence type="ECO:0000259" key="3">
    <source>
        <dbReference type="Pfam" id="PF03061"/>
    </source>
</evidence>
<dbReference type="PANTHER" id="PTHR21660:SF1">
    <property type="entry name" value="ACYL-COENZYME A THIOESTERASE 13"/>
    <property type="match status" value="1"/>
</dbReference>
<dbReference type="PANTHER" id="PTHR21660">
    <property type="entry name" value="THIOESTERASE SUPERFAMILY MEMBER-RELATED"/>
    <property type="match status" value="1"/>
</dbReference>
<dbReference type="InterPro" id="IPR029069">
    <property type="entry name" value="HotDog_dom_sf"/>
</dbReference>
<evidence type="ECO:0000313" key="5">
    <source>
        <dbReference type="Proteomes" id="UP000611708"/>
    </source>
</evidence>
<organism evidence="4 5">
    <name type="scientific">Microvirga terrestris</name>
    <dbReference type="NCBI Taxonomy" id="2791024"/>
    <lineage>
        <taxon>Bacteria</taxon>
        <taxon>Pseudomonadati</taxon>
        <taxon>Pseudomonadota</taxon>
        <taxon>Alphaproteobacteria</taxon>
        <taxon>Hyphomicrobiales</taxon>
        <taxon>Methylobacteriaceae</taxon>
        <taxon>Microvirga</taxon>
    </lineage>
</organism>
<proteinExistence type="inferred from homology"/>
<gene>
    <name evidence="4" type="ORF">I2H36_06415</name>
</gene>
<dbReference type="Proteomes" id="UP000611708">
    <property type="component" value="Unassembled WGS sequence"/>
</dbReference>
<dbReference type="InterPro" id="IPR003736">
    <property type="entry name" value="PAAI_dom"/>
</dbReference>
<keyword evidence="2" id="KW-0378">Hydrolase</keyword>
<dbReference type="InterPro" id="IPR006683">
    <property type="entry name" value="Thioestr_dom"/>
</dbReference>
<dbReference type="InterPro" id="IPR039298">
    <property type="entry name" value="ACOT13"/>
</dbReference>
<dbReference type="EMBL" id="JADQDN010000002">
    <property type="protein sequence ID" value="MBF9195663.1"/>
    <property type="molecule type" value="Genomic_DNA"/>
</dbReference>
<sequence length="169" mass="18253">MHRWERAMLERVHGIVSRDVLTAEPGLAFLRGMLEGRHPAPPFSRSTNVYMIQAEEGRVVFEGEPTESFFNPLGTIHGGWTSAILDSAMACAVHTTLAAGQGYTTVEMKLNFVRPILPNMGKVTCEGVLIHRGGTLATSEGKLFDAKGRLIAHGTETCMIFGAAAQKAA</sequence>
<name>A0ABS0HQC2_9HYPH</name>
<evidence type="ECO:0000256" key="2">
    <source>
        <dbReference type="ARBA" id="ARBA00022801"/>
    </source>
</evidence>
<dbReference type="SUPFAM" id="SSF54637">
    <property type="entry name" value="Thioesterase/thiol ester dehydrase-isomerase"/>
    <property type="match status" value="1"/>
</dbReference>
<comment type="similarity">
    <text evidence="1">Belongs to the thioesterase PaaI family.</text>
</comment>
<dbReference type="CDD" id="cd03443">
    <property type="entry name" value="PaaI_thioesterase"/>
    <property type="match status" value="1"/>
</dbReference>
<protein>
    <submittedName>
        <fullName evidence="4">PaaI family thioesterase</fullName>
    </submittedName>
</protein>
<reference evidence="4 5" key="1">
    <citation type="submission" date="2020-11" db="EMBL/GenBank/DDBJ databases">
        <authorList>
            <person name="Kim M.K."/>
        </authorList>
    </citation>
    <scope>NUCLEOTIDE SEQUENCE [LARGE SCALE GENOMIC DNA]</scope>
    <source>
        <strain evidence="4 5">BT290</strain>
    </source>
</reference>
<dbReference type="Pfam" id="PF03061">
    <property type="entry name" value="4HBT"/>
    <property type="match status" value="1"/>
</dbReference>
<keyword evidence="5" id="KW-1185">Reference proteome</keyword>
<evidence type="ECO:0000256" key="1">
    <source>
        <dbReference type="ARBA" id="ARBA00008324"/>
    </source>
</evidence>
<accession>A0ABS0HQC2</accession>
<dbReference type="NCBIfam" id="TIGR00369">
    <property type="entry name" value="unchar_dom_1"/>
    <property type="match status" value="1"/>
</dbReference>
<dbReference type="Gene3D" id="3.10.129.10">
    <property type="entry name" value="Hotdog Thioesterase"/>
    <property type="match status" value="1"/>
</dbReference>